<dbReference type="Gene3D" id="3.30.450.20">
    <property type="entry name" value="PAS domain"/>
    <property type="match status" value="1"/>
</dbReference>
<comment type="caution">
    <text evidence="13">The sequence shown here is derived from an EMBL/GenBank/DDBJ whole genome shotgun (WGS) entry which is preliminary data.</text>
</comment>
<feature type="domain" description="Sigma-54 factor interaction" evidence="11">
    <location>
        <begin position="207"/>
        <end position="437"/>
    </location>
</feature>
<dbReference type="Proteomes" id="UP000239007">
    <property type="component" value="Unassembled WGS sequence"/>
</dbReference>
<proteinExistence type="predicted"/>
<dbReference type="SUPFAM" id="SSF55785">
    <property type="entry name" value="PYP-like sensor domain (PAS domain)"/>
    <property type="match status" value="1"/>
</dbReference>
<dbReference type="GO" id="GO:0006355">
    <property type="term" value="P:regulation of DNA-templated transcription"/>
    <property type="evidence" value="ECO:0007669"/>
    <property type="project" value="InterPro"/>
</dbReference>
<dbReference type="Pfam" id="PF13426">
    <property type="entry name" value="PAS_9"/>
    <property type="match status" value="1"/>
</dbReference>
<dbReference type="GO" id="GO:0005524">
    <property type="term" value="F:ATP binding"/>
    <property type="evidence" value="ECO:0007669"/>
    <property type="project" value="UniProtKB-KW"/>
</dbReference>
<dbReference type="PROSITE" id="PS50112">
    <property type="entry name" value="PAS"/>
    <property type="match status" value="1"/>
</dbReference>
<dbReference type="InterPro" id="IPR009057">
    <property type="entry name" value="Homeodomain-like_sf"/>
</dbReference>
<evidence type="ECO:0000256" key="6">
    <source>
        <dbReference type="ARBA" id="ARBA00022840"/>
    </source>
</evidence>
<dbReference type="Pfam" id="PF00158">
    <property type="entry name" value="Sigma54_activat"/>
    <property type="match status" value="1"/>
</dbReference>
<evidence type="ECO:0000256" key="4">
    <source>
        <dbReference type="ARBA" id="ARBA00022741"/>
    </source>
</evidence>
<dbReference type="InterPro" id="IPR003593">
    <property type="entry name" value="AAA+_ATPase"/>
</dbReference>
<keyword evidence="6" id="KW-0067">ATP-binding</keyword>
<evidence type="ECO:0000256" key="2">
    <source>
        <dbReference type="ARBA" id="ARBA00022490"/>
    </source>
</evidence>
<dbReference type="SUPFAM" id="SSF46689">
    <property type="entry name" value="Homeodomain-like"/>
    <property type="match status" value="1"/>
</dbReference>
<dbReference type="FunFam" id="3.40.50.300:FF:000006">
    <property type="entry name" value="DNA-binding transcriptional regulator NtrC"/>
    <property type="match status" value="1"/>
</dbReference>
<dbReference type="NCBIfam" id="NF008085">
    <property type="entry name" value="PRK10820.1"/>
    <property type="match status" value="1"/>
</dbReference>
<accession>A0A2S7UWP5</accession>
<feature type="domain" description="PAS" evidence="12">
    <location>
        <begin position="79"/>
        <end position="124"/>
    </location>
</feature>
<evidence type="ECO:0000259" key="11">
    <source>
        <dbReference type="PROSITE" id="PS50045"/>
    </source>
</evidence>
<dbReference type="AlphaFoldDB" id="A0A2S7UWP5"/>
<dbReference type="InterPro" id="IPR025662">
    <property type="entry name" value="Sigma_54_int_dom_ATP-bd_1"/>
</dbReference>
<dbReference type="OrthoDB" id="9804019at2"/>
<keyword evidence="5" id="KW-0058">Aromatic hydrocarbons catabolism</keyword>
<evidence type="ECO:0000256" key="10">
    <source>
        <dbReference type="ARBA" id="ARBA00029500"/>
    </source>
</evidence>
<dbReference type="GO" id="GO:0003677">
    <property type="term" value="F:DNA binding"/>
    <property type="evidence" value="ECO:0007669"/>
    <property type="project" value="UniProtKB-KW"/>
</dbReference>
<evidence type="ECO:0000259" key="12">
    <source>
        <dbReference type="PROSITE" id="PS50112"/>
    </source>
</evidence>
<keyword evidence="2" id="KW-0963">Cytoplasm</keyword>
<dbReference type="InterPro" id="IPR030828">
    <property type="entry name" value="HTH_TyrR"/>
</dbReference>
<reference evidence="13 14" key="1">
    <citation type="submission" date="2016-12" db="EMBL/GenBank/DDBJ databases">
        <title>Diversity of luminous bacteria.</title>
        <authorList>
            <person name="Yoshizawa S."/>
            <person name="Kogure K."/>
        </authorList>
    </citation>
    <scope>NUCLEOTIDE SEQUENCE [LARGE SCALE GENOMIC DNA]</scope>
    <source>
        <strain evidence="13 14">SA4-48</strain>
    </source>
</reference>
<dbReference type="Gene3D" id="1.10.10.60">
    <property type="entry name" value="Homeodomain-like"/>
    <property type="match status" value="1"/>
</dbReference>
<dbReference type="CDD" id="cd04877">
    <property type="entry name" value="ACT_TyrR"/>
    <property type="match status" value="1"/>
</dbReference>
<protein>
    <recommendedName>
        <fullName evidence="10">HTH-type transcriptional regulatory protein TyrR</fullName>
    </recommendedName>
</protein>
<dbReference type="Pfam" id="PF25601">
    <property type="entry name" value="AAA_lid_14"/>
    <property type="match status" value="1"/>
</dbReference>
<dbReference type="InterPro" id="IPR035965">
    <property type="entry name" value="PAS-like_dom_sf"/>
</dbReference>
<dbReference type="InterPro" id="IPR027417">
    <property type="entry name" value="P-loop_NTPase"/>
</dbReference>
<sequence>MRLQIACEDRMGLAKEVLNNLVEYDIDLKGIEFDKNSRCLYVAFPQIEFESFQRVMVAIRRIEGVTDVKTTNSLPYEREHNELVTLLRILPDGVISIDNRGNILTANQASLVDLGRSEDEVIGQPLQSLLKGFNFVKWLEGKEVLAQTLKLTGNNEEFVTDVLPINVTDEEGIVQLVGAVVNLKSHTRLGQQINAFRDDNNESFVNILANSTSMRRVIREAKKMSQLDAPILIQGETGTGKELIARACHDASDRSEHSFLALSCASLPDNVAESELFGYGPNAYPGADEVGKRGIFEQAAGGTVFLDEVGEMSTELQTKLIRFLQNGTFRRVADENEVHVDVRVICATQKDLANMVQEGLFREDLYYRLNVLSIQIPPLRDRKQDILPLAQHFVQRFSNELGKPAPTISKNCSDYIQNYPWPGNTRQIENAIYRAISLLDTDIVEKETLELPTYTNEFGYLEKEFEGTLDQAVKRFEAGLLRKLYPAYPSSRLLAKKLGLSHTAIANKLREYDINKKSIKV</sequence>
<comment type="subcellular location">
    <subcellularLocation>
        <location evidence="1">Cytoplasm</location>
    </subcellularLocation>
</comment>
<dbReference type="SMART" id="SM00382">
    <property type="entry name" value="AAA"/>
    <property type="match status" value="1"/>
</dbReference>
<keyword evidence="8 13" id="KW-0238">DNA-binding</keyword>
<dbReference type="Gene3D" id="3.40.50.300">
    <property type="entry name" value="P-loop containing nucleotide triphosphate hydrolases"/>
    <property type="match status" value="1"/>
</dbReference>
<dbReference type="CDD" id="cd00130">
    <property type="entry name" value="PAS"/>
    <property type="match status" value="1"/>
</dbReference>
<evidence type="ECO:0000313" key="14">
    <source>
        <dbReference type="Proteomes" id="UP000239007"/>
    </source>
</evidence>
<dbReference type="PANTHER" id="PTHR32071:SF3">
    <property type="entry name" value="HTH-TYPE TRANSCRIPTIONAL REGULATORY PROTEIN TYRR"/>
    <property type="match status" value="1"/>
</dbReference>
<dbReference type="Pfam" id="PF18024">
    <property type="entry name" value="HTH_50"/>
    <property type="match status" value="1"/>
</dbReference>
<keyword evidence="7" id="KW-0805">Transcription regulation</keyword>
<dbReference type="InterPro" id="IPR000014">
    <property type="entry name" value="PAS"/>
</dbReference>
<organism evidence="13 14">
    <name type="scientific">Psychrosphaera saromensis</name>
    <dbReference type="NCBI Taxonomy" id="716813"/>
    <lineage>
        <taxon>Bacteria</taxon>
        <taxon>Pseudomonadati</taxon>
        <taxon>Pseudomonadota</taxon>
        <taxon>Gammaproteobacteria</taxon>
        <taxon>Alteromonadales</taxon>
        <taxon>Pseudoalteromonadaceae</taxon>
        <taxon>Psychrosphaera</taxon>
    </lineage>
</organism>
<evidence type="ECO:0000256" key="7">
    <source>
        <dbReference type="ARBA" id="ARBA00023015"/>
    </source>
</evidence>
<evidence type="ECO:0000256" key="3">
    <source>
        <dbReference type="ARBA" id="ARBA00022491"/>
    </source>
</evidence>
<dbReference type="InterPro" id="IPR025943">
    <property type="entry name" value="Sigma_54_int_dom_ATP-bd_2"/>
</dbReference>
<evidence type="ECO:0000256" key="8">
    <source>
        <dbReference type="ARBA" id="ARBA00023125"/>
    </source>
</evidence>
<dbReference type="RefSeq" id="WP_105052941.1">
    <property type="nucleotide sequence ID" value="NZ_BMYG01000001.1"/>
</dbReference>
<evidence type="ECO:0000313" key="13">
    <source>
        <dbReference type="EMBL" id="PQJ54424.1"/>
    </source>
</evidence>
<name>A0A2S7UWP5_9GAMM</name>
<dbReference type="PROSITE" id="PS00675">
    <property type="entry name" value="SIGMA54_INTERACT_1"/>
    <property type="match status" value="1"/>
</dbReference>
<evidence type="ECO:0000256" key="9">
    <source>
        <dbReference type="ARBA" id="ARBA00023163"/>
    </source>
</evidence>
<dbReference type="InterPro" id="IPR058031">
    <property type="entry name" value="AAA_lid_NorR"/>
</dbReference>
<dbReference type="SMART" id="SM00091">
    <property type="entry name" value="PAS"/>
    <property type="match status" value="1"/>
</dbReference>
<dbReference type="InterPro" id="IPR002078">
    <property type="entry name" value="Sigma_54_int"/>
</dbReference>
<gene>
    <name evidence="13" type="ORF">BTO11_12700</name>
</gene>
<dbReference type="EMBL" id="MSCH01000003">
    <property type="protein sequence ID" value="PQJ54424.1"/>
    <property type="molecule type" value="Genomic_DNA"/>
</dbReference>
<dbReference type="SUPFAM" id="SSF52540">
    <property type="entry name" value="P-loop containing nucleoside triphosphate hydrolases"/>
    <property type="match status" value="1"/>
</dbReference>
<keyword evidence="3" id="KW-0678">Repressor</keyword>
<dbReference type="GO" id="GO:0005737">
    <property type="term" value="C:cytoplasm"/>
    <property type="evidence" value="ECO:0007669"/>
    <property type="project" value="UniProtKB-SubCell"/>
</dbReference>
<evidence type="ECO:0000256" key="5">
    <source>
        <dbReference type="ARBA" id="ARBA00022797"/>
    </source>
</evidence>
<keyword evidence="9" id="KW-0804">Transcription</keyword>
<dbReference type="NCBIfam" id="TIGR04381">
    <property type="entry name" value="HTH_TypR"/>
    <property type="match status" value="1"/>
</dbReference>
<dbReference type="PANTHER" id="PTHR32071">
    <property type="entry name" value="TRANSCRIPTIONAL REGULATORY PROTEIN"/>
    <property type="match status" value="1"/>
</dbReference>
<evidence type="ECO:0000256" key="1">
    <source>
        <dbReference type="ARBA" id="ARBA00004496"/>
    </source>
</evidence>
<dbReference type="PROSITE" id="PS50045">
    <property type="entry name" value="SIGMA54_INTERACT_4"/>
    <property type="match status" value="1"/>
</dbReference>
<dbReference type="Gene3D" id="3.30.70.260">
    <property type="match status" value="1"/>
</dbReference>
<dbReference type="Gene3D" id="1.10.8.60">
    <property type="match status" value="1"/>
</dbReference>
<dbReference type="CDD" id="cd00009">
    <property type="entry name" value="AAA"/>
    <property type="match status" value="1"/>
</dbReference>
<keyword evidence="4" id="KW-0547">Nucleotide-binding</keyword>
<dbReference type="PROSITE" id="PS00676">
    <property type="entry name" value="SIGMA54_INTERACT_2"/>
    <property type="match status" value="1"/>
</dbReference>
<keyword evidence="14" id="KW-1185">Reference proteome</keyword>